<comment type="caution">
    <text evidence="11">The sequence shown here is derived from an EMBL/GenBank/DDBJ whole genome shotgun (WGS) entry which is preliminary data.</text>
</comment>
<dbReference type="SMART" id="SM00382">
    <property type="entry name" value="AAA"/>
    <property type="match status" value="1"/>
</dbReference>
<dbReference type="SUPFAM" id="SSF52540">
    <property type="entry name" value="P-loop containing nucleoside triphosphate hydrolases"/>
    <property type="match status" value="1"/>
</dbReference>
<dbReference type="GO" id="GO:0008514">
    <property type="term" value="F:organic anion transmembrane transporter activity"/>
    <property type="evidence" value="ECO:0007669"/>
    <property type="project" value="UniProtKB-ARBA"/>
</dbReference>
<feature type="transmembrane region" description="Helical" evidence="9">
    <location>
        <begin position="460"/>
        <end position="481"/>
    </location>
</feature>
<keyword evidence="3" id="KW-0813">Transport</keyword>
<evidence type="ECO:0000256" key="6">
    <source>
        <dbReference type="ARBA" id="ARBA00022840"/>
    </source>
</evidence>
<evidence type="ECO:0000259" key="10">
    <source>
        <dbReference type="PROSITE" id="PS50893"/>
    </source>
</evidence>
<dbReference type="Pfam" id="PF01061">
    <property type="entry name" value="ABC2_membrane"/>
    <property type="match status" value="1"/>
</dbReference>
<dbReference type="InterPro" id="IPR003439">
    <property type="entry name" value="ABC_transporter-like_ATP-bd"/>
</dbReference>
<evidence type="ECO:0000256" key="2">
    <source>
        <dbReference type="ARBA" id="ARBA00005814"/>
    </source>
</evidence>
<dbReference type="GO" id="GO:0005524">
    <property type="term" value="F:ATP binding"/>
    <property type="evidence" value="ECO:0007669"/>
    <property type="project" value="UniProtKB-KW"/>
</dbReference>
<dbReference type="InterPro" id="IPR043926">
    <property type="entry name" value="ABCG_dom"/>
</dbReference>
<feature type="domain" description="ABC transporter" evidence="10">
    <location>
        <begin position="25"/>
        <end position="273"/>
    </location>
</feature>
<feature type="transmembrane region" description="Helical" evidence="9">
    <location>
        <begin position="408"/>
        <end position="430"/>
    </location>
</feature>
<accession>A0A814S947</accession>
<evidence type="ECO:0000256" key="8">
    <source>
        <dbReference type="ARBA" id="ARBA00023136"/>
    </source>
</evidence>
<dbReference type="PANTHER" id="PTHR48041:SF116">
    <property type="entry name" value="PROTEIN BROWN"/>
    <property type="match status" value="1"/>
</dbReference>
<reference evidence="11" key="1">
    <citation type="submission" date="2021-02" db="EMBL/GenBank/DDBJ databases">
        <authorList>
            <person name="Nowell W R."/>
        </authorList>
    </citation>
    <scope>NUCLEOTIDE SEQUENCE</scope>
</reference>
<dbReference type="Pfam" id="PF19055">
    <property type="entry name" value="ABC2_membrane_7"/>
    <property type="match status" value="1"/>
</dbReference>
<dbReference type="Pfam" id="PF00005">
    <property type="entry name" value="ABC_tran"/>
    <property type="match status" value="1"/>
</dbReference>
<dbReference type="AlphaFoldDB" id="A0A814S947"/>
<comment type="similarity">
    <text evidence="2">Belongs to the ABC transporter superfamily. ABCG family. Eye pigment precursor importer (TC 3.A.1.204) subfamily.</text>
</comment>
<evidence type="ECO:0000256" key="5">
    <source>
        <dbReference type="ARBA" id="ARBA00022741"/>
    </source>
</evidence>
<keyword evidence="8 9" id="KW-0472">Membrane</keyword>
<comment type="subcellular location">
    <subcellularLocation>
        <location evidence="1">Membrane</location>
        <topology evidence="1">Multi-pass membrane protein</topology>
    </subcellularLocation>
</comment>
<organism evidence="11 13">
    <name type="scientific">Rotaria sordida</name>
    <dbReference type="NCBI Taxonomy" id="392033"/>
    <lineage>
        <taxon>Eukaryota</taxon>
        <taxon>Metazoa</taxon>
        <taxon>Spiralia</taxon>
        <taxon>Gnathifera</taxon>
        <taxon>Rotifera</taxon>
        <taxon>Eurotatoria</taxon>
        <taxon>Bdelloidea</taxon>
        <taxon>Philodinida</taxon>
        <taxon>Philodinidae</taxon>
        <taxon>Rotaria</taxon>
    </lineage>
</organism>
<evidence type="ECO:0000313" key="11">
    <source>
        <dbReference type="EMBL" id="CAF1142988.1"/>
    </source>
</evidence>
<gene>
    <name evidence="12" type="ORF">JBS370_LOCUS31477</name>
    <name evidence="11" type="ORF">ZHD862_LOCUS19746</name>
</gene>
<dbReference type="EMBL" id="CAJNOT010001087">
    <property type="protein sequence ID" value="CAF1142988.1"/>
    <property type="molecule type" value="Genomic_DNA"/>
</dbReference>
<keyword evidence="5" id="KW-0547">Nucleotide-binding</keyword>
<dbReference type="PANTHER" id="PTHR48041">
    <property type="entry name" value="ABC TRANSPORTER G FAMILY MEMBER 28"/>
    <property type="match status" value="1"/>
</dbReference>
<evidence type="ECO:0000256" key="4">
    <source>
        <dbReference type="ARBA" id="ARBA00022692"/>
    </source>
</evidence>
<dbReference type="GO" id="GO:0015562">
    <property type="term" value="F:efflux transmembrane transporter activity"/>
    <property type="evidence" value="ECO:0007669"/>
    <property type="project" value="UniProtKB-ARBA"/>
</dbReference>
<dbReference type="Proteomes" id="UP000663864">
    <property type="component" value="Unassembled WGS sequence"/>
</dbReference>
<dbReference type="CDD" id="cd03213">
    <property type="entry name" value="ABCG_EPDR"/>
    <property type="match status" value="1"/>
</dbReference>
<dbReference type="InterPro" id="IPR050352">
    <property type="entry name" value="ABCG_transporters"/>
</dbReference>
<evidence type="ECO:0000313" key="13">
    <source>
        <dbReference type="Proteomes" id="UP000663864"/>
    </source>
</evidence>
<evidence type="ECO:0000256" key="9">
    <source>
        <dbReference type="SAM" id="Phobius"/>
    </source>
</evidence>
<feature type="transmembrane region" description="Helical" evidence="9">
    <location>
        <begin position="373"/>
        <end position="393"/>
    </location>
</feature>
<dbReference type="FunFam" id="3.40.50.300:FF:000622">
    <property type="entry name" value="ATP-binding cassette sub-family G member 2"/>
    <property type="match status" value="1"/>
</dbReference>
<feature type="transmembrane region" description="Helical" evidence="9">
    <location>
        <begin position="515"/>
        <end position="537"/>
    </location>
</feature>
<dbReference type="Proteomes" id="UP000663836">
    <property type="component" value="Unassembled WGS sequence"/>
</dbReference>
<name>A0A814S947_9BILA</name>
<keyword evidence="6" id="KW-0067">ATP-binding</keyword>
<dbReference type="PROSITE" id="PS50893">
    <property type="entry name" value="ABC_TRANSPORTER_2"/>
    <property type="match status" value="1"/>
</dbReference>
<sequence length="631" mass="71268">MTNSDSEMGMMLKTDEDRVIHGSTITFNSINYTVFSKQYVFCMKPTKKQILCYLTGIFKPGMNAILGPTASGKSSLLDILAGRKDRRGLTGQVLIDGQPSMQDFKYRVGYVVQDDMLSETLTVRENLTFSANVRLPRNISSKDKTAIVDRVIKQLGLDKCADTRIGTENSRKVSGGERKRTNIGMELVLSPTVLFLDEPTTGLDSSTANSVIECLGQLSKKGHTIIFSIHQPRYSIFKLFDNIFLIAAGHCIYHGPASDVLSFFTTTGFTCEEHDNPADFILDISQGLRWTSCVNIENEIEGEGQKKDKIARYLHDVYIKSATYTSINQQIANVSIVSNEEKPIQPRSESRSALIKMLYVSQRTLRKSFRNPTLMVMQTIVPICLAIFIGFLYCNTSRTLENGIKNRFGAIFFIVCNQVFLNLSALELFIKDRSLYIHENASGYYSTLIYFISKLLCDILPLRSIPSVLFSLIAYFMIQFQQTVTKFFIFLLTIFMTAICSASICFFISASVESFALANLITAAYCVTMLVFTGYLLDVTTTIKFLAWIKWVSIFRYASNAITVNEFTDLKLCQTNNTNICLINGEDILKDQKIDYSTTWDLWANFVALGIMIFVYFILTYVQLLRIQKAK</sequence>
<evidence type="ECO:0000256" key="1">
    <source>
        <dbReference type="ARBA" id="ARBA00004141"/>
    </source>
</evidence>
<protein>
    <recommendedName>
        <fullName evidence="10">ABC transporter domain-containing protein</fullName>
    </recommendedName>
</protein>
<dbReference type="GO" id="GO:0140359">
    <property type="term" value="F:ABC-type transporter activity"/>
    <property type="evidence" value="ECO:0007669"/>
    <property type="project" value="InterPro"/>
</dbReference>
<dbReference type="GO" id="GO:0016324">
    <property type="term" value="C:apical plasma membrane"/>
    <property type="evidence" value="ECO:0007669"/>
    <property type="project" value="UniProtKB-ARBA"/>
</dbReference>
<proteinExistence type="inferred from homology"/>
<evidence type="ECO:0000313" key="12">
    <source>
        <dbReference type="EMBL" id="CAF4095521.1"/>
    </source>
</evidence>
<evidence type="ECO:0000256" key="3">
    <source>
        <dbReference type="ARBA" id="ARBA00022448"/>
    </source>
</evidence>
<keyword evidence="7 9" id="KW-1133">Transmembrane helix</keyword>
<dbReference type="InterPro" id="IPR027417">
    <property type="entry name" value="P-loop_NTPase"/>
</dbReference>
<dbReference type="InterPro" id="IPR013525">
    <property type="entry name" value="ABC2_TM"/>
</dbReference>
<feature type="transmembrane region" description="Helical" evidence="9">
    <location>
        <begin position="487"/>
        <end position="508"/>
    </location>
</feature>
<dbReference type="GO" id="GO:0016887">
    <property type="term" value="F:ATP hydrolysis activity"/>
    <property type="evidence" value="ECO:0007669"/>
    <property type="project" value="InterPro"/>
</dbReference>
<dbReference type="InterPro" id="IPR003593">
    <property type="entry name" value="AAA+_ATPase"/>
</dbReference>
<evidence type="ECO:0000256" key="7">
    <source>
        <dbReference type="ARBA" id="ARBA00022989"/>
    </source>
</evidence>
<dbReference type="EMBL" id="CAJOBD010007782">
    <property type="protein sequence ID" value="CAF4095521.1"/>
    <property type="molecule type" value="Genomic_DNA"/>
</dbReference>
<dbReference type="Gene3D" id="3.40.50.300">
    <property type="entry name" value="P-loop containing nucleotide triphosphate hydrolases"/>
    <property type="match status" value="1"/>
</dbReference>
<keyword evidence="4 9" id="KW-0812">Transmembrane</keyword>
<feature type="transmembrane region" description="Helical" evidence="9">
    <location>
        <begin position="602"/>
        <end position="622"/>
    </location>
</feature>